<dbReference type="CDD" id="cd13962">
    <property type="entry name" value="PT_UbiA_UBIAD1"/>
    <property type="match status" value="1"/>
</dbReference>
<comment type="similarity">
    <text evidence="8">Belongs to the MenA family. Type 1 subfamily.</text>
</comment>
<feature type="transmembrane region" description="Helical" evidence="8">
    <location>
        <begin position="142"/>
        <end position="162"/>
    </location>
</feature>
<dbReference type="InterPro" id="IPR000537">
    <property type="entry name" value="UbiA_prenyltransferase"/>
</dbReference>
<dbReference type="Proteomes" id="UP000198327">
    <property type="component" value="Unassembled WGS sequence"/>
</dbReference>
<organism evidence="10 11">
    <name type="scientific">Rhodococcoides kyotonense</name>
    <dbReference type="NCBI Taxonomy" id="398843"/>
    <lineage>
        <taxon>Bacteria</taxon>
        <taxon>Bacillati</taxon>
        <taxon>Actinomycetota</taxon>
        <taxon>Actinomycetes</taxon>
        <taxon>Mycobacteriales</taxon>
        <taxon>Nocardiaceae</taxon>
        <taxon>Rhodococcoides</taxon>
    </lineage>
</organism>
<evidence type="ECO:0000256" key="2">
    <source>
        <dbReference type="ARBA" id="ARBA00022428"/>
    </source>
</evidence>
<evidence type="ECO:0000256" key="7">
    <source>
        <dbReference type="ARBA" id="ARBA00023136"/>
    </source>
</evidence>
<name>A0A239M6B3_9NOCA</name>
<feature type="transmembrane region" description="Helical" evidence="8">
    <location>
        <begin position="43"/>
        <end position="64"/>
    </location>
</feature>
<feature type="transmembrane region" description="Helical" evidence="8">
    <location>
        <begin position="277"/>
        <end position="294"/>
    </location>
</feature>
<evidence type="ECO:0000256" key="3">
    <source>
        <dbReference type="ARBA" id="ARBA00022475"/>
    </source>
</evidence>
<keyword evidence="3 8" id="KW-1003">Cell membrane</keyword>
<dbReference type="PIRSF" id="PIRSF005355">
    <property type="entry name" value="UBIAD1"/>
    <property type="match status" value="1"/>
</dbReference>
<gene>
    <name evidence="8" type="primary">menA</name>
    <name evidence="10" type="ORF">SAMN05421642_11610</name>
</gene>
<dbReference type="PANTHER" id="PTHR13929">
    <property type="entry name" value="1,4-DIHYDROXY-2-NAPHTHOATE OCTAPRENYLTRANSFERASE"/>
    <property type="match status" value="1"/>
</dbReference>
<reference evidence="11" key="1">
    <citation type="submission" date="2017-06" db="EMBL/GenBank/DDBJ databases">
        <authorList>
            <person name="Varghese N."/>
            <person name="Submissions S."/>
        </authorList>
    </citation>
    <scope>NUCLEOTIDE SEQUENCE [LARGE SCALE GENOMIC DNA]</scope>
    <source>
        <strain evidence="11">JCM 23211</strain>
    </source>
</reference>
<dbReference type="InterPro" id="IPR044878">
    <property type="entry name" value="UbiA_sf"/>
</dbReference>
<evidence type="ECO:0000256" key="4">
    <source>
        <dbReference type="ARBA" id="ARBA00022679"/>
    </source>
</evidence>
<feature type="transmembrane region" description="Helical" evidence="8">
    <location>
        <begin position="174"/>
        <end position="193"/>
    </location>
</feature>
<dbReference type="GO" id="GO:0046428">
    <property type="term" value="F:1,4-dihydroxy-2-naphthoate polyprenyltransferase activity"/>
    <property type="evidence" value="ECO:0007669"/>
    <property type="project" value="UniProtKB-UniRule"/>
</dbReference>
<keyword evidence="5 8" id="KW-0812">Transmembrane</keyword>
<protein>
    <recommendedName>
        <fullName evidence="8 9">1,4-dihydroxy-2-naphthoate octaprenyltransferase</fullName>
        <shortName evidence="8">DHNA-octaprenyltransferase</shortName>
        <ecNumber evidence="8 9">2.5.1.74</ecNumber>
    </recommendedName>
</protein>
<dbReference type="GO" id="GO:0005886">
    <property type="term" value="C:plasma membrane"/>
    <property type="evidence" value="ECO:0007669"/>
    <property type="project" value="UniProtKB-SubCell"/>
</dbReference>
<comment type="function">
    <text evidence="8">Conversion of 1,4-dihydroxy-2-naphthoate (DHNA) to demethylmenaquinone (DMK).</text>
</comment>
<keyword evidence="11" id="KW-1185">Reference proteome</keyword>
<feature type="transmembrane region" description="Helical" evidence="8">
    <location>
        <begin position="118"/>
        <end position="135"/>
    </location>
</feature>
<dbReference type="GO" id="GO:0042371">
    <property type="term" value="P:vitamin K biosynthetic process"/>
    <property type="evidence" value="ECO:0007669"/>
    <property type="project" value="TreeGrafter"/>
</dbReference>
<dbReference type="Pfam" id="PF01040">
    <property type="entry name" value="UbiA"/>
    <property type="match status" value="1"/>
</dbReference>
<comment type="pathway">
    <text evidence="8">Quinol/quinone metabolism; menaquinone biosynthesis; menaquinol from 1,4-dihydroxy-2-naphthoate: step 1/2.</text>
</comment>
<dbReference type="PANTHER" id="PTHR13929:SF0">
    <property type="entry name" value="UBIA PRENYLTRANSFERASE DOMAIN-CONTAINING PROTEIN 1"/>
    <property type="match status" value="1"/>
</dbReference>
<dbReference type="EC" id="2.5.1.74" evidence="8 9"/>
<keyword evidence="7 8" id="KW-0472">Membrane</keyword>
<dbReference type="Gene3D" id="1.10.357.140">
    <property type="entry name" value="UbiA prenyltransferase"/>
    <property type="match status" value="1"/>
</dbReference>
<dbReference type="STRING" id="398843.A3K89_24490"/>
<comment type="catalytic activity">
    <reaction evidence="8">
        <text>an all-trans-polyprenyl diphosphate + 1,4-dihydroxy-2-naphthoate + H(+) = a 2-demethylmenaquinol + CO2 + diphosphate</text>
        <dbReference type="Rhea" id="RHEA:26478"/>
        <dbReference type="Rhea" id="RHEA-COMP:9563"/>
        <dbReference type="Rhea" id="RHEA-COMP:9564"/>
        <dbReference type="ChEBI" id="CHEBI:11173"/>
        <dbReference type="ChEBI" id="CHEBI:15378"/>
        <dbReference type="ChEBI" id="CHEBI:16526"/>
        <dbReference type="ChEBI" id="CHEBI:33019"/>
        <dbReference type="ChEBI" id="CHEBI:55437"/>
        <dbReference type="ChEBI" id="CHEBI:58914"/>
        <dbReference type="EC" id="2.5.1.74"/>
    </reaction>
</comment>
<feature type="transmembrane region" description="Helical" evidence="8">
    <location>
        <begin position="221"/>
        <end position="239"/>
    </location>
</feature>
<evidence type="ECO:0000256" key="6">
    <source>
        <dbReference type="ARBA" id="ARBA00022989"/>
    </source>
</evidence>
<dbReference type="GO" id="GO:0009234">
    <property type="term" value="P:menaquinone biosynthetic process"/>
    <property type="evidence" value="ECO:0007669"/>
    <property type="project" value="UniProtKB-UniRule"/>
</dbReference>
<keyword evidence="2 8" id="KW-0474">Menaquinone biosynthesis</keyword>
<dbReference type="InterPro" id="IPR026046">
    <property type="entry name" value="UBIAD1"/>
</dbReference>
<dbReference type="EMBL" id="FZOW01000016">
    <property type="protein sequence ID" value="SNT37653.1"/>
    <property type="molecule type" value="Genomic_DNA"/>
</dbReference>
<keyword evidence="6 8" id="KW-1133">Transmembrane helix</keyword>
<evidence type="ECO:0000256" key="9">
    <source>
        <dbReference type="NCBIfam" id="TIGR00751"/>
    </source>
</evidence>
<evidence type="ECO:0000313" key="11">
    <source>
        <dbReference type="Proteomes" id="UP000198327"/>
    </source>
</evidence>
<dbReference type="NCBIfam" id="NF004751">
    <property type="entry name" value="PRK06080.1-3"/>
    <property type="match status" value="1"/>
</dbReference>
<evidence type="ECO:0000256" key="1">
    <source>
        <dbReference type="ARBA" id="ARBA00004141"/>
    </source>
</evidence>
<comment type="subcellular location">
    <subcellularLocation>
        <location evidence="8">Cell membrane</location>
        <topology evidence="8">Multi-pass membrane protein</topology>
    </subcellularLocation>
    <subcellularLocation>
        <location evidence="1">Membrane</location>
        <topology evidence="1">Multi-pass membrane protein</topology>
    </subcellularLocation>
</comment>
<dbReference type="NCBIfam" id="TIGR00751">
    <property type="entry name" value="menA"/>
    <property type="match status" value="1"/>
</dbReference>
<dbReference type="HAMAP" id="MF_01937">
    <property type="entry name" value="MenA_1"/>
    <property type="match status" value="1"/>
</dbReference>
<evidence type="ECO:0000256" key="8">
    <source>
        <dbReference type="HAMAP-Rule" id="MF_01937"/>
    </source>
</evidence>
<evidence type="ECO:0000256" key="5">
    <source>
        <dbReference type="ARBA" id="ARBA00022692"/>
    </source>
</evidence>
<dbReference type="AlphaFoldDB" id="A0A239M6B3"/>
<dbReference type="UniPathway" id="UPA00079">
    <property type="reaction ID" value="UER00168"/>
</dbReference>
<evidence type="ECO:0000313" key="10">
    <source>
        <dbReference type="EMBL" id="SNT37653.1"/>
    </source>
</evidence>
<sequence>MRKDRTMATTAQWIEGARPRTLPNAIAPVLVGTGAAASLDAAVWWKALLALVVSLALIIGVNFANDYSDGIRGTDDERVGPLRLVGSKVASPGSVKAAAIGCFAVGGVAGLVLAATTAWWLVVVGAVCIAGAWYYTGGTKPYGYAGLGEIAVFVFFGLVAVLGTQFVQADRVDWVGLVAAVAVGSFSSAVLVANNLRDIDTDPDSGKLTLAVRLGDTRTRLLHLALMVVPFAVTVALTARTPWALVALLALPLAARANKPVRSGQTGFALIPALRDSGLAMLVWGLATGVALTFA</sequence>
<dbReference type="InterPro" id="IPR004657">
    <property type="entry name" value="MenA"/>
</dbReference>
<accession>A0A239M6B3</accession>
<keyword evidence="4 8" id="KW-0808">Transferase</keyword>
<proteinExistence type="inferred from homology"/>